<dbReference type="AlphaFoldDB" id="A0A0N0U651"/>
<name>A0A0N0U651_9HYME</name>
<organism evidence="1 2">
    <name type="scientific">Melipona quadrifasciata</name>
    <dbReference type="NCBI Taxonomy" id="166423"/>
    <lineage>
        <taxon>Eukaryota</taxon>
        <taxon>Metazoa</taxon>
        <taxon>Ecdysozoa</taxon>
        <taxon>Arthropoda</taxon>
        <taxon>Hexapoda</taxon>
        <taxon>Insecta</taxon>
        <taxon>Pterygota</taxon>
        <taxon>Neoptera</taxon>
        <taxon>Endopterygota</taxon>
        <taxon>Hymenoptera</taxon>
        <taxon>Apocrita</taxon>
        <taxon>Aculeata</taxon>
        <taxon>Apoidea</taxon>
        <taxon>Anthophila</taxon>
        <taxon>Apidae</taxon>
        <taxon>Melipona</taxon>
    </lineage>
</organism>
<reference evidence="1 2" key="1">
    <citation type="submission" date="2015-07" db="EMBL/GenBank/DDBJ databases">
        <title>The genome of Melipona quadrifasciata.</title>
        <authorList>
            <person name="Pan H."/>
            <person name="Kapheim K."/>
        </authorList>
    </citation>
    <scope>NUCLEOTIDE SEQUENCE [LARGE SCALE GENOMIC DNA]</scope>
    <source>
        <strain evidence="1">0111107301</strain>
        <tissue evidence="1">Whole body</tissue>
    </source>
</reference>
<sequence length="99" mass="12014">MPDEFHSPPISRASKFARDLSDLEPVRFTRMHDWEIDHDSVAFGNEICQRLKQWDRGIEKWVHRHDFLLESLRIHLFSNLCPQKYFLHHRPTIYLQNSE</sequence>
<dbReference type="Proteomes" id="UP000053105">
    <property type="component" value="Unassembled WGS sequence"/>
</dbReference>
<gene>
    <name evidence="1" type="ORF">WN51_11171</name>
</gene>
<dbReference type="EMBL" id="KQ435740">
    <property type="protein sequence ID" value="KOX76844.1"/>
    <property type="molecule type" value="Genomic_DNA"/>
</dbReference>
<proteinExistence type="predicted"/>
<evidence type="ECO:0000313" key="2">
    <source>
        <dbReference type="Proteomes" id="UP000053105"/>
    </source>
</evidence>
<accession>A0A0N0U651</accession>
<keyword evidence="2" id="KW-1185">Reference proteome</keyword>
<protein>
    <submittedName>
        <fullName evidence="1">Uncharacterized protein</fullName>
    </submittedName>
</protein>
<evidence type="ECO:0000313" key="1">
    <source>
        <dbReference type="EMBL" id="KOX76844.1"/>
    </source>
</evidence>